<evidence type="ECO:0000313" key="1">
    <source>
        <dbReference type="EMBL" id="MBP2479429.1"/>
    </source>
</evidence>
<sequence length="181" mass="19975">MPEYGTTRWGQSWLRLAEPTTVTGIDTRLPRARALARQDRVTDLHLSAGRITATIHVRNTPLQVTLTVPLWPRAQQSVITKYLAAHPAAATSLTSGDAPDALADLLTPGGVAPPPDELEVNCPCREPRRPCLHALACLYAVTQRLDEEPALALTLRGHTPPEPDWIPLHKIDPRHFYEAPR</sequence>
<organism evidence="1 2">
    <name type="scientific">Crossiella equi</name>
    <dbReference type="NCBI Taxonomy" id="130796"/>
    <lineage>
        <taxon>Bacteria</taxon>
        <taxon>Bacillati</taxon>
        <taxon>Actinomycetota</taxon>
        <taxon>Actinomycetes</taxon>
        <taxon>Pseudonocardiales</taxon>
        <taxon>Pseudonocardiaceae</taxon>
        <taxon>Crossiella</taxon>
    </lineage>
</organism>
<name>A0ABS5AS63_9PSEU</name>
<dbReference type="PANTHER" id="PTHR38133:SF1">
    <property type="entry name" value="SLR1429 PROTEIN"/>
    <property type="match status" value="1"/>
</dbReference>
<keyword evidence="2" id="KW-1185">Reference proteome</keyword>
<dbReference type="RefSeq" id="WP_209707751.1">
    <property type="nucleotide sequence ID" value="NZ_JAGIOO010000001.1"/>
</dbReference>
<gene>
    <name evidence="1" type="ORF">JOF53_008301</name>
</gene>
<dbReference type="EMBL" id="JAGIOO010000001">
    <property type="protein sequence ID" value="MBP2479429.1"/>
    <property type="molecule type" value="Genomic_DNA"/>
</dbReference>
<comment type="caution">
    <text evidence="1">The sequence shown here is derived from an EMBL/GenBank/DDBJ whole genome shotgun (WGS) entry which is preliminary data.</text>
</comment>
<accession>A0ABS5AS63</accession>
<proteinExistence type="predicted"/>
<dbReference type="PANTHER" id="PTHR38133">
    <property type="entry name" value="SLR1429 PROTEIN"/>
    <property type="match status" value="1"/>
</dbReference>
<reference evidence="1 2" key="1">
    <citation type="submission" date="2021-03" db="EMBL/GenBank/DDBJ databases">
        <title>Sequencing the genomes of 1000 actinobacteria strains.</title>
        <authorList>
            <person name="Klenk H.-P."/>
        </authorList>
    </citation>
    <scope>NUCLEOTIDE SEQUENCE [LARGE SCALE GENOMIC DNA]</scope>
    <source>
        <strain evidence="1 2">DSM 44580</strain>
    </source>
</reference>
<evidence type="ECO:0000313" key="2">
    <source>
        <dbReference type="Proteomes" id="UP001519363"/>
    </source>
</evidence>
<protein>
    <submittedName>
        <fullName evidence="1">Zn finger protein</fullName>
    </submittedName>
</protein>
<dbReference type="Proteomes" id="UP001519363">
    <property type="component" value="Unassembled WGS sequence"/>
</dbReference>